<evidence type="ECO:0000256" key="1">
    <source>
        <dbReference type="SAM" id="Phobius"/>
    </source>
</evidence>
<dbReference type="STRING" id="662479.C440_05747"/>
<keyword evidence="1" id="KW-0472">Membrane</keyword>
<evidence type="ECO:0000313" key="3">
    <source>
        <dbReference type="Proteomes" id="UP000011550"/>
    </source>
</evidence>
<proteinExistence type="predicted"/>
<dbReference type="RefSeq" id="WP_008319130.1">
    <property type="nucleotide sequence ID" value="NZ_AOLN01000009.1"/>
</dbReference>
<protein>
    <submittedName>
        <fullName evidence="2">Uncharacterized protein</fullName>
    </submittedName>
</protein>
<organism evidence="2 3">
    <name type="scientific">Haloferax mucosum ATCC BAA-1512</name>
    <dbReference type="NCBI Taxonomy" id="662479"/>
    <lineage>
        <taxon>Archaea</taxon>
        <taxon>Methanobacteriati</taxon>
        <taxon>Methanobacteriota</taxon>
        <taxon>Stenosarchaea group</taxon>
        <taxon>Halobacteria</taxon>
        <taxon>Halobacteriales</taxon>
        <taxon>Haloferacaceae</taxon>
        <taxon>Haloferax</taxon>
    </lineage>
</organism>
<sequence length="91" mass="9544">MTNAVVLDVVNYVMLFCGLGGFVAYLVLEHVYNRHVSGWMLVALVGVSLALVLFGAGVWTGVDLVPVRALAAVCLVLAEIGLVRETVTAAG</sequence>
<dbReference type="Proteomes" id="UP000011550">
    <property type="component" value="Unassembled WGS sequence"/>
</dbReference>
<name>M0IKU9_9EURY</name>
<dbReference type="PATRIC" id="fig|662479.7.peg.1168"/>
<keyword evidence="1" id="KW-0812">Transmembrane</keyword>
<comment type="caution">
    <text evidence="2">The sequence shown here is derived from an EMBL/GenBank/DDBJ whole genome shotgun (WGS) entry which is preliminary data.</text>
</comment>
<feature type="transmembrane region" description="Helical" evidence="1">
    <location>
        <begin position="39"/>
        <end position="59"/>
    </location>
</feature>
<dbReference type="EMBL" id="AOLN01000009">
    <property type="protein sequence ID" value="ELZ96069.1"/>
    <property type="molecule type" value="Genomic_DNA"/>
</dbReference>
<evidence type="ECO:0000313" key="2">
    <source>
        <dbReference type="EMBL" id="ELZ96069.1"/>
    </source>
</evidence>
<dbReference type="AlphaFoldDB" id="M0IKU9"/>
<feature type="transmembrane region" description="Helical" evidence="1">
    <location>
        <begin position="12"/>
        <end position="32"/>
    </location>
</feature>
<keyword evidence="1" id="KW-1133">Transmembrane helix</keyword>
<accession>M0IKU9</accession>
<keyword evidence="3" id="KW-1185">Reference proteome</keyword>
<reference evidence="2 3" key="1">
    <citation type="journal article" date="2014" name="PLoS Genet.">
        <title>Phylogenetically driven sequencing of extremely halophilic archaea reveals strategies for static and dynamic osmo-response.</title>
        <authorList>
            <person name="Becker E.A."/>
            <person name="Seitzer P.M."/>
            <person name="Tritt A."/>
            <person name="Larsen D."/>
            <person name="Krusor M."/>
            <person name="Yao A.I."/>
            <person name="Wu D."/>
            <person name="Madern D."/>
            <person name="Eisen J.A."/>
            <person name="Darling A.E."/>
            <person name="Facciotti M.T."/>
        </authorList>
    </citation>
    <scope>NUCLEOTIDE SEQUENCE [LARGE SCALE GENOMIC DNA]</scope>
    <source>
        <strain evidence="2 3">ATCC BAA-1512</strain>
    </source>
</reference>
<feature type="transmembrane region" description="Helical" evidence="1">
    <location>
        <begin position="65"/>
        <end position="83"/>
    </location>
</feature>
<gene>
    <name evidence="2" type="ORF">C440_05747</name>
</gene>